<name>A0A550CTE6_9AGAR</name>
<dbReference type="InterPro" id="IPR015943">
    <property type="entry name" value="WD40/YVTN_repeat-like_dom_sf"/>
</dbReference>
<dbReference type="InterPro" id="IPR036322">
    <property type="entry name" value="WD40_repeat_dom_sf"/>
</dbReference>
<feature type="repeat" description="WD" evidence="11">
    <location>
        <begin position="403"/>
        <end position="433"/>
    </location>
</feature>
<dbReference type="STRING" id="97359.A0A550CTE6"/>
<dbReference type="SUPFAM" id="SSF50978">
    <property type="entry name" value="WD40 repeat-like"/>
    <property type="match status" value="1"/>
</dbReference>
<dbReference type="GO" id="GO:0033588">
    <property type="term" value="C:elongator holoenzyme complex"/>
    <property type="evidence" value="ECO:0007669"/>
    <property type="project" value="InterPro"/>
</dbReference>
<evidence type="ECO:0000256" key="1">
    <source>
        <dbReference type="ARBA" id="ARBA00004123"/>
    </source>
</evidence>
<feature type="repeat" description="WD" evidence="11">
    <location>
        <begin position="604"/>
        <end position="636"/>
    </location>
</feature>
<feature type="repeat" description="WD" evidence="11">
    <location>
        <begin position="95"/>
        <end position="134"/>
    </location>
</feature>
<dbReference type="GO" id="GO:0005634">
    <property type="term" value="C:nucleus"/>
    <property type="evidence" value="ECO:0007669"/>
    <property type="project" value="UniProtKB-SubCell"/>
</dbReference>
<evidence type="ECO:0000313" key="13">
    <source>
        <dbReference type="Proteomes" id="UP000320762"/>
    </source>
</evidence>
<feature type="repeat" description="WD" evidence="11">
    <location>
        <begin position="665"/>
        <end position="697"/>
    </location>
</feature>
<feature type="repeat" description="WD" evidence="11">
    <location>
        <begin position="221"/>
        <end position="236"/>
    </location>
</feature>
<dbReference type="Pfam" id="PF00400">
    <property type="entry name" value="WD40"/>
    <property type="match status" value="5"/>
</dbReference>
<evidence type="ECO:0000256" key="4">
    <source>
        <dbReference type="ARBA" id="ARBA00005881"/>
    </source>
</evidence>
<evidence type="ECO:0000256" key="7">
    <source>
        <dbReference type="ARBA" id="ARBA00022574"/>
    </source>
</evidence>
<dbReference type="AlphaFoldDB" id="A0A550CTE6"/>
<dbReference type="Proteomes" id="UP000320762">
    <property type="component" value="Unassembled WGS sequence"/>
</dbReference>
<dbReference type="OrthoDB" id="27911at2759"/>
<dbReference type="PANTHER" id="PTHR44111">
    <property type="entry name" value="ELONGATOR COMPLEX PROTEIN 2"/>
    <property type="match status" value="1"/>
</dbReference>
<keyword evidence="6" id="KW-0963">Cytoplasm</keyword>
<dbReference type="InterPro" id="IPR037289">
    <property type="entry name" value="Elp2"/>
</dbReference>
<keyword evidence="9" id="KW-0677">Repeat</keyword>
<evidence type="ECO:0000256" key="3">
    <source>
        <dbReference type="ARBA" id="ARBA00005043"/>
    </source>
</evidence>
<dbReference type="PRINTS" id="PR00320">
    <property type="entry name" value="GPROTEINBRPT"/>
</dbReference>
<dbReference type="PROSITE" id="PS50082">
    <property type="entry name" value="WD_REPEATS_2"/>
    <property type="match status" value="5"/>
</dbReference>
<evidence type="ECO:0000256" key="10">
    <source>
        <dbReference type="ARBA" id="ARBA00023242"/>
    </source>
</evidence>
<comment type="caution">
    <text evidence="12">The sequence shown here is derived from an EMBL/GenBank/DDBJ whole genome shotgun (WGS) entry which is preliminary data.</text>
</comment>
<dbReference type="InterPro" id="IPR001680">
    <property type="entry name" value="WD40_rpt"/>
</dbReference>
<evidence type="ECO:0000256" key="5">
    <source>
        <dbReference type="ARBA" id="ARBA00020267"/>
    </source>
</evidence>
<dbReference type="UniPathway" id="UPA00988"/>
<keyword evidence="13" id="KW-1185">Reference proteome</keyword>
<evidence type="ECO:0000256" key="11">
    <source>
        <dbReference type="PROSITE-ProRule" id="PRU00221"/>
    </source>
</evidence>
<reference evidence="12 13" key="1">
    <citation type="journal article" date="2019" name="New Phytol.">
        <title>Comparative genomics reveals unique wood-decay strategies and fruiting body development in the Schizophyllaceae.</title>
        <authorList>
            <person name="Almasi E."/>
            <person name="Sahu N."/>
            <person name="Krizsan K."/>
            <person name="Balint B."/>
            <person name="Kovacs G.M."/>
            <person name="Kiss B."/>
            <person name="Cseklye J."/>
            <person name="Drula E."/>
            <person name="Henrissat B."/>
            <person name="Nagy I."/>
            <person name="Chovatia M."/>
            <person name="Adam C."/>
            <person name="LaButti K."/>
            <person name="Lipzen A."/>
            <person name="Riley R."/>
            <person name="Grigoriev I.V."/>
            <person name="Nagy L.G."/>
        </authorList>
    </citation>
    <scope>NUCLEOTIDE SEQUENCE [LARGE SCALE GENOMIC DNA]</scope>
    <source>
        <strain evidence="12 13">NL-1724</strain>
    </source>
</reference>
<dbReference type="EMBL" id="VDMD01000002">
    <property type="protein sequence ID" value="TRM68060.1"/>
    <property type="molecule type" value="Genomic_DNA"/>
</dbReference>
<proteinExistence type="inferred from homology"/>
<keyword evidence="10" id="KW-0539">Nucleus</keyword>
<keyword evidence="8" id="KW-0819">tRNA processing</keyword>
<sequence>MDTSTVYIAASTNRHPHAADISSDDLVAFGTGNMIALWPAGDSVDSGVRETLASDHSRVTCVRFLAADRLASADDRGLLRLWRRRDEQWTSTARIEAHTQGVSALCVRGTCLVTGSSDATVRVWTVKNDEGTIVEAQTISLGGRYPLSLALAPLPDYSALILAIGDTNRNVQLWTRSDDKFVRAATLAGHEDWVRALAFRDANQPASSSGASFVEPSVLVLASGAQDASIRLWNIEPLRKGPAESADDLLDAFEAALGDVADGEEGGRQITLKRHLITVRASDSSQQFSVTFDALLVGHEAGITGLSWRLPSSNNLDPSPTLLSTSTDSSLILWSPAPTGTLWVTRQRFGDVGGQRLGGFVGGLWAASGAGALAWGWAGGCRRWQCSSFSPTTGEQWAEAGANSGHSGPVRGLAWAPGGEYLLSTGSDQTTRIHGPVEAAGGAWHEIARPQVHGYDLIRGVFLERLRFVSIADEKVARVFDAPRSFVEVSEFLGVAQFDASERLRPHMASLAPLQLSNKATSQDPSAMSATGNFKDHLPFEGELAAITLWPETEKVFGHGYELIALAASNSKHLIATACKATTAEHAVVRLHDTVRWQPVGEPLAGHSLTVTRIAFSPDDNLILTVSRDRTWRLFSKQDAGSERGSLCWGSYSTICPDYIPIAADKSHGRIIWDCAWALEGDAFATASRDKTVRVWQNNGDKWTAVASIKTKEAATAVDFASGDQGGRRLLGVGLENGDILIYASPTTDPTKWELITSRTQWHVGQLHQLSWRPSPPPGAGQQLASCSEDGTLRILSVRDR</sequence>
<evidence type="ECO:0000256" key="6">
    <source>
        <dbReference type="ARBA" id="ARBA00022490"/>
    </source>
</evidence>
<comment type="similarity">
    <text evidence="4">Belongs to the WD repeat ELP2 family.</text>
</comment>
<dbReference type="PANTHER" id="PTHR44111:SF1">
    <property type="entry name" value="ELONGATOR COMPLEX PROTEIN 2"/>
    <property type="match status" value="1"/>
</dbReference>
<evidence type="ECO:0000256" key="2">
    <source>
        <dbReference type="ARBA" id="ARBA00004496"/>
    </source>
</evidence>
<dbReference type="GO" id="GO:0002098">
    <property type="term" value="P:tRNA wobble uridine modification"/>
    <property type="evidence" value="ECO:0007669"/>
    <property type="project" value="InterPro"/>
</dbReference>
<evidence type="ECO:0000256" key="8">
    <source>
        <dbReference type="ARBA" id="ARBA00022694"/>
    </source>
</evidence>
<dbReference type="GO" id="GO:0005737">
    <property type="term" value="C:cytoplasm"/>
    <property type="evidence" value="ECO:0007669"/>
    <property type="project" value="UniProtKB-SubCell"/>
</dbReference>
<evidence type="ECO:0000256" key="9">
    <source>
        <dbReference type="ARBA" id="ARBA00022737"/>
    </source>
</evidence>
<dbReference type="SMART" id="SM00320">
    <property type="entry name" value="WD40"/>
    <property type="match status" value="9"/>
</dbReference>
<dbReference type="InterPro" id="IPR020472">
    <property type="entry name" value="WD40_PAC1"/>
</dbReference>
<protein>
    <recommendedName>
        <fullName evidence="5">Elongator complex protein 2</fullName>
    </recommendedName>
</protein>
<comment type="subcellular location">
    <subcellularLocation>
        <location evidence="2">Cytoplasm</location>
    </subcellularLocation>
    <subcellularLocation>
        <location evidence="1">Nucleus</location>
    </subcellularLocation>
</comment>
<gene>
    <name evidence="12" type="ORF">BD626DRAFT_110489</name>
</gene>
<dbReference type="PROSITE" id="PS50294">
    <property type="entry name" value="WD_REPEATS_REGION"/>
    <property type="match status" value="2"/>
</dbReference>
<comment type="pathway">
    <text evidence="3">tRNA modification; 5-methoxycarbonylmethyl-2-thiouridine-tRNA biosynthesis.</text>
</comment>
<dbReference type="SUPFAM" id="SSF82171">
    <property type="entry name" value="DPP6 N-terminal domain-like"/>
    <property type="match status" value="1"/>
</dbReference>
<evidence type="ECO:0000313" key="12">
    <source>
        <dbReference type="EMBL" id="TRM68060.1"/>
    </source>
</evidence>
<accession>A0A550CTE6</accession>
<keyword evidence="7 11" id="KW-0853">WD repeat</keyword>
<dbReference type="Gene3D" id="2.130.10.10">
    <property type="entry name" value="YVTN repeat-like/Quinoprotein amine dehydrogenase"/>
    <property type="match status" value="4"/>
</dbReference>
<organism evidence="12 13">
    <name type="scientific">Schizophyllum amplum</name>
    <dbReference type="NCBI Taxonomy" id="97359"/>
    <lineage>
        <taxon>Eukaryota</taxon>
        <taxon>Fungi</taxon>
        <taxon>Dikarya</taxon>
        <taxon>Basidiomycota</taxon>
        <taxon>Agaricomycotina</taxon>
        <taxon>Agaricomycetes</taxon>
        <taxon>Agaricomycetidae</taxon>
        <taxon>Agaricales</taxon>
        <taxon>Schizophyllaceae</taxon>
        <taxon>Schizophyllum</taxon>
    </lineage>
</organism>